<dbReference type="OrthoDB" id="687089at2759"/>
<sequence length="79" mass="8848">MQGARPLRARTCPLLHTTSTVPELPVPEHKLPPFPELHLQPFPEVDLPSKPELPEVELPPKPEIPGVPEFHFPEPEAKP</sequence>
<protein>
    <submittedName>
        <fullName evidence="2">Periaxin-like</fullName>
    </submittedName>
</protein>
<evidence type="ECO:0000313" key="2">
    <source>
        <dbReference type="EMBL" id="RLN05610.1"/>
    </source>
</evidence>
<comment type="caution">
    <text evidence="2">The sequence shown here is derived from an EMBL/GenBank/DDBJ whole genome shotgun (WGS) entry which is preliminary data.</text>
</comment>
<gene>
    <name evidence="2" type="ORF">C2845_PM13G15280</name>
</gene>
<accession>A0A3L6RM31</accession>
<dbReference type="AlphaFoldDB" id="A0A3L6RM31"/>
<dbReference type="Proteomes" id="UP000275267">
    <property type="component" value="Unassembled WGS sequence"/>
</dbReference>
<dbReference type="STRING" id="4540.A0A3L6RM31"/>
<reference evidence="3" key="1">
    <citation type="journal article" date="2019" name="Nat. Commun.">
        <title>The genome of broomcorn millet.</title>
        <authorList>
            <person name="Zou C."/>
            <person name="Miki D."/>
            <person name="Li D."/>
            <person name="Tang Q."/>
            <person name="Xiao L."/>
            <person name="Rajput S."/>
            <person name="Deng P."/>
            <person name="Jia W."/>
            <person name="Huang R."/>
            <person name="Zhang M."/>
            <person name="Sun Y."/>
            <person name="Hu J."/>
            <person name="Fu X."/>
            <person name="Schnable P.S."/>
            <person name="Li F."/>
            <person name="Zhang H."/>
            <person name="Feng B."/>
            <person name="Zhu X."/>
            <person name="Liu R."/>
            <person name="Schnable J.C."/>
            <person name="Zhu J.-K."/>
            <person name="Zhang H."/>
        </authorList>
    </citation>
    <scope>NUCLEOTIDE SEQUENCE [LARGE SCALE GENOMIC DNA]</scope>
</reference>
<dbReference type="EMBL" id="PQIB02000008">
    <property type="protein sequence ID" value="RLN05610.1"/>
    <property type="molecule type" value="Genomic_DNA"/>
</dbReference>
<organism evidence="2 3">
    <name type="scientific">Panicum miliaceum</name>
    <name type="common">Proso millet</name>
    <name type="synonym">Broomcorn millet</name>
    <dbReference type="NCBI Taxonomy" id="4540"/>
    <lineage>
        <taxon>Eukaryota</taxon>
        <taxon>Viridiplantae</taxon>
        <taxon>Streptophyta</taxon>
        <taxon>Embryophyta</taxon>
        <taxon>Tracheophyta</taxon>
        <taxon>Spermatophyta</taxon>
        <taxon>Magnoliopsida</taxon>
        <taxon>Liliopsida</taxon>
        <taxon>Poales</taxon>
        <taxon>Poaceae</taxon>
        <taxon>PACMAD clade</taxon>
        <taxon>Panicoideae</taxon>
        <taxon>Panicodae</taxon>
        <taxon>Paniceae</taxon>
        <taxon>Panicinae</taxon>
        <taxon>Panicum</taxon>
        <taxon>Panicum sect. Panicum</taxon>
    </lineage>
</organism>
<keyword evidence="3" id="KW-1185">Reference proteome</keyword>
<evidence type="ECO:0000256" key="1">
    <source>
        <dbReference type="SAM" id="MobiDB-lite"/>
    </source>
</evidence>
<name>A0A3L6RM31_PANMI</name>
<proteinExistence type="predicted"/>
<feature type="region of interest" description="Disordered" evidence="1">
    <location>
        <begin position="1"/>
        <end position="79"/>
    </location>
</feature>
<evidence type="ECO:0000313" key="3">
    <source>
        <dbReference type="Proteomes" id="UP000275267"/>
    </source>
</evidence>